<gene>
    <name evidence="1" type="ORF">BUALT_Bualt17G0031400</name>
</gene>
<organism evidence="1 2">
    <name type="scientific">Buddleja alternifolia</name>
    <dbReference type="NCBI Taxonomy" id="168488"/>
    <lineage>
        <taxon>Eukaryota</taxon>
        <taxon>Viridiplantae</taxon>
        <taxon>Streptophyta</taxon>
        <taxon>Embryophyta</taxon>
        <taxon>Tracheophyta</taxon>
        <taxon>Spermatophyta</taxon>
        <taxon>Magnoliopsida</taxon>
        <taxon>eudicotyledons</taxon>
        <taxon>Gunneridae</taxon>
        <taxon>Pentapetalae</taxon>
        <taxon>asterids</taxon>
        <taxon>lamiids</taxon>
        <taxon>Lamiales</taxon>
        <taxon>Scrophulariaceae</taxon>
        <taxon>Buddlejeae</taxon>
        <taxon>Buddleja</taxon>
    </lineage>
</organism>
<protein>
    <submittedName>
        <fullName evidence="1">Uncharacterized protein</fullName>
    </submittedName>
</protein>
<sequence length="140" mass="15503">MLSLSPQNQEIISILSSQSYPISAKNEDGSWIPHSHSHCIFCAICICIRSQPSPTFVLLLMIPLRLGSTLLAFPSPIDYAPYGLNPPHTHLVPLRTHKCYCVRWVEQPNPGVITIANAVFGSDPPINQDVLTKASELKRM</sequence>
<proteinExistence type="predicted"/>
<evidence type="ECO:0000313" key="1">
    <source>
        <dbReference type="EMBL" id="KAG8366008.1"/>
    </source>
</evidence>
<dbReference type="Gene3D" id="2.60.120.10">
    <property type="entry name" value="Jelly Rolls"/>
    <property type="match status" value="1"/>
</dbReference>
<keyword evidence="2" id="KW-1185">Reference proteome</keyword>
<dbReference type="AlphaFoldDB" id="A0AAV6WGG2"/>
<dbReference type="EMBL" id="WHWC01000017">
    <property type="protein sequence ID" value="KAG8366008.1"/>
    <property type="molecule type" value="Genomic_DNA"/>
</dbReference>
<reference evidence="1" key="1">
    <citation type="submission" date="2019-10" db="EMBL/GenBank/DDBJ databases">
        <authorList>
            <person name="Zhang R."/>
            <person name="Pan Y."/>
            <person name="Wang J."/>
            <person name="Ma R."/>
            <person name="Yu S."/>
        </authorList>
    </citation>
    <scope>NUCLEOTIDE SEQUENCE</scope>
    <source>
        <strain evidence="1">LA-IB0</strain>
        <tissue evidence="1">Leaf</tissue>
    </source>
</reference>
<dbReference type="InterPro" id="IPR014710">
    <property type="entry name" value="RmlC-like_jellyroll"/>
</dbReference>
<comment type="caution">
    <text evidence="1">The sequence shown here is derived from an EMBL/GenBank/DDBJ whole genome shotgun (WGS) entry which is preliminary data.</text>
</comment>
<name>A0AAV6WGG2_9LAMI</name>
<evidence type="ECO:0000313" key="2">
    <source>
        <dbReference type="Proteomes" id="UP000826271"/>
    </source>
</evidence>
<dbReference type="PANTHER" id="PTHR31238">
    <property type="entry name" value="GERMIN-LIKE PROTEIN SUBFAMILY 3 MEMBER 3"/>
    <property type="match status" value="1"/>
</dbReference>
<dbReference type="Proteomes" id="UP000826271">
    <property type="component" value="Unassembled WGS sequence"/>
</dbReference>
<accession>A0AAV6WGG2</accession>